<accession>A0A0F9IUD6</accession>
<evidence type="ECO:0000256" key="1">
    <source>
        <dbReference type="ARBA" id="ARBA00004236"/>
    </source>
</evidence>
<evidence type="ECO:0000313" key="7">
    <source>
        <dbReference type="EMBL" id="KKL90707.1"/>
    </source>
</evidence>
<evidence type="ECO:0000256" key="2">
    <source>
        <dbReference type="ARBA" id="ARBA00022475"/>
    </source>
</evidence>
<feature type="transmembrane region" description="Helical" evidence="6">
    <location>
        <begin position="12"/>
        <end position="38"/>
    </location>
</feature>
<dbReference type="NCBIfam" id="TIGR01195">
    <property type="entry name" value="oadG_fam"/>
    <property type="match status" value="1"/>
</dbReference>
<dbReference type="GO" id="GO:0015081">
    <property type="term" value="F:sodium ion transmembrane transporter activity"/>
    <property type="evidence" value="ECO:0007669"/>
    <property type="project" value="InterPro"/>
</dbReference>
<dbReference type="InterPro" id="IPR005899">
    <property type="entry name" value="Na_pump_deCOase"/>
</dbReference>
<sequence>MTDPLLQQGLDLMIYGMSTVFLFLTLLVSVTVIASAVIRRLFPETPEPAPVSPNSVSTINSLPSKGAVDKKLLTILQNAIDQHRSRK</sequence>
<keyword evidence="2" id="KW-1003">Cell membrane</keyword>
<reference evidence="7" key="1">
    <citation type="journal article" date="2015" name="Nature">
        <title>Complex archaea that bridge the gap between prokaryotes and eukaryotes.</title>
        <authorList>
            <person name="Spang A."/>
            <person name="Saw J.H."/>
            <person name="Jorgensen S.L."/>
            <person name="Zaremba-Niedzwiedzka K."/>
            <person name="Martijn J."/>
            <person name="Lind A.E."/>
            <person name="van Eijk R."/>
            <person name="Schleper C."/>
            <person name="Guy L."/>
            <person name="Ettema T.J."/>
        </authorList>
    </citation>
    <scope>NUCLEOTIDE SEQUENCE</scope>
</reference>
<comment type="caution">
    <text evidence="7">The sequence shown here is derived from an EMBL/GenBank/DDBJ whole genome shotgun (WGS) entry which is preliminary data.</text>
</comment>
<evidence type="ECO:0000256" key="3">
    <source>
        <dbReference type="ARBA" id="ARBA00022692"/>
    </source>
</evidence>
<dbReference type="GO" id="GO:0005886">
    <property type="term" value="C:plasma membrane"/>
    <property type="evidence" value="ECO:0007669"/>
    <property type="project" value="UniProtKB-SubCell"/>
</dbReference>
<dbReference type="AlphaFoldDB" id="A0A0F9IUD6"/>
<name>A0A0F9IUD6_9ZZZZ</name>
<keyword evidence="5 6" id="KW-0472">Membrane</keyword>
<protein>
    <submittedName>
        <fullName evidence="7">Uncharacterized protein</fullName>
    </submittedName>
</protein>
<evidence type="ECO:0000256" key="6">
    <source>
        <dbReference type="SAM" id="Phobius"/>
    </source>
</evidence>
<dbReference type="EMBL" id="LAZR01019938">
    <property type="protein sequence ID" value="KKL90707.1"/>
    <property type="molecule type" value="Genomic_DNA"/>
</dbReference>
<comment type="subcellular location">
    <subcellularLocation>
        <location evidence="1">Cell membrane</location>
    </subcellularLocation>
</comment>
<keyword evidence="3 6" id="KW-0812">Transmembrane</keyword>
<evidence type="ECO:0000256" key="4">
    <source>
        <dbReference type="ARBA" id="ARBA00022989"/>
    </source>
</evidence>
<organism evidence="7">
    <name type="scientific">marine sediment metagenome</name>
    <dbReference type="NCBI Taxonomy" id="412755"/>
    <lineage>
        <taxon>unclassified sequences</taxon>
        <taxon>metagenomes</taxon>
        <taxon>ecological metagenomes</taxon>
    </lineage>
</organism>
<gene>
    <name evidence="7" type="ORF">LCGC14_1902000</name>
</gene>
<dbReference type="GO" id="GO:0036376">
    <property type="term" value="P:sodium ion export across plasma membrane"/>
    <property type="evidence" value="ECO:0007669"/>
    <property type="project" value="InterPro"/>
</dbReference>
<proteinExistence type="predicted"/>
<keyword evidence="4 6" id="KW-1133">Transmembrane helix</keyword>
<dbReference type="Pfam" id="PF04277">
    <property type="entry name" value="OAD_gamma"/>
    <property type="match status" value="1"/>
</dbReference>
<evidence type="ECO:0000256" key="5">
    <source>
        <dbReference type="ARBA" id="ARBA00023136"/>
    </source>
</evidence>